<keyword evidence="2 8" id="KW-0436">Ligase</keyword>
<feature type="domain" description="Arginyl tRNA synthetase N-terminal" evidence="11">
    <location>
        <begin position="4"/>
        <end position="83"/>
    </location>
</feature>
<dbReference type="Pfam" id="PF03485">
    <property type="entry name" value="Arg_tRNA_synt_N"/>
    <property type="match status" value="1"/>
</dbReference>
<dbReference type="STRING" id="240303.SAMN05421677_11533"/>
<comment type="subcellular location">
    <subcellularLocation>
        <location evidence="8">Cytoplasm</location>
    </subcellularLocation>
</comment>
<gene>
    <name evidence="8" type="primary">argS</name>
    <name evidence="12" type="ORF">SAMN05421677_11533</name>
</gene>
<sequence length="560" mass="64041">MEKQILALQIAHILGEDYQRDWVQQQIETPKQPNHGDLAFPCFPLAKTLKKSPHLIAEEISSHLKHPIFKEVQTVGGYINIFLDQKFVAEHTLKQFYQDPEAYGAHEFGKGKTVVLDMSAPNIAKPFSMGHLRSTVIGNALANLAQKCGYETVKINYIGDYGTQFGKLLAAYLKWGEEESLKQKPIKELTRVYVKFHHASKEDPSLIEEGREWFKKLENNDEEAVTLWKWFKAVSLEEFEKIYKLLGITFDLVRGEAYYNDKMDGTIDMLREKGLLEKSDGAQVVRLDEEALPPCLIRKSNGTTIYATRDLTAALDRKQTYDFDEALYVVGHEQTLHFQQIKHVLKKAEFSWADQLKHISFGMMLQDGKKMSTRQGKTVLLEQALQEAISQAAKNIKEKNPDLKNAQKVAEQVGVGAVIFHDLKHDRRNDVEFSLEDMLTFEGHTAPYIQYTYARTVSLLEKGNFDHKHPVTDVQAEAAWPLIKTIRLFPEVIEKAYQEYDPSKLARHLLDVARHFNKFYAHTKVVGSEEEQALLSLIYAVNYQLKDGLSILGIQAPENM</sequence>
<dbReference type="AlphaFoldDB" id="A0A1H0RFX9"/>
<dbReference type="Gene3D" id="3.40.50.620">
    <property type="entry name" value="HUPs"/>
    <property type="match status" value="1"/>
</dbReference>
<dbReference type="GO" id="GO:0006420">
    <property type="term" value="P:arginyl-tRNA aminoacylation"/>
    <property type="evidence" value="ECO:0007669"/>
    <property type="project" value="UniProtKB-UniRule"/>
</dbReference>
<keyword evidence="8" id="KW-0963">Cytoplasm</keyword>
<organism evidence="12 13">
    <name type="scientific">Halobacillus aidingensis</name>
    <dbReference type="NCBI Taxonomy" id="240303"/>
    <lineage>
        <taxon>Bacteria</taxon>
        <taxon>Bacillati</taxon>
        <taxon>Bacillota</taxon>
        <taxon>Bacilli</taxon>
        <taxon>Bacillales</taxon>
        <taxon>Bacillaceae</taxon>
        <taxon>Halobacillus</taxon>
    </lineage>
</organism>
<evidence type="ECO:0000256" key="3">
    <source>
        <dbReference type="ARBA" id="ARBA00022741"/>
    </source>
</evidence>
<dbReference type="EMBL" id="FNIZ01000015">
    <property type="protein sequence ID" value="SDP28325.1"/>
    <property type="molecule type" value="Genomic_DNA"/>
</dbReference>
<dbReference type="InterPro" id="IPR014729">
    <property type="entry name" value="Rossmann-like_a/b/a_fold"/>
</dbReference>
<keyword evidence="5 8" id="KW-0648">Protein biosynthesis</keyword>
<dbReference type="SMART" id="SM00836">
    <property type="entry name" value="DALR_1"/>
    <property type="match status" value="1"/>
</dbReference>
<dbReference type="SUPFAM" id="SSF47323">
    <property type="entry name" value="Anticodon-binding domain of a subclass of class I aminoacyl-tRNA synthetases"/>
    <property type="match status" value="1"/>
</dbReference>
<feature type="domain" description="DALR anticodon binding" evidence="10">
    <location>
        <begin position="449"/>
        <end position="560"/>
    </location>
</feature>
<name>A0A1H0RFX9_HALAD</name>
<evidence type="ECO:0000256" key="8">
    <source>
        <dbReference type="HAMAP-Rule" id="MF_00123"/>
    </source>
</evidence>
<dbReference type="GO" id="GO:0005524">
    <property type="term" value="F:ATP binding"/>
    <property type="evidence" value="ECO:0007669"/>
    <property type="project" value="UniProtKB-UniRule"/>
</dbReference>
<dbReference type="GO" id="GO:0005737">
    <property type="term" value="C:cytoplasm"/>
    <property type="evidence" value="ECO:0007669"/>
    <property type="project" value="UniProtKB-SubCell"/>
</dbReference>
<dbReference type="CDD" id="cd07956">
    <property type="entry name" value="Anticodon_Ia_Arg"/>
    <property type="match status" value="1"/>
</dbReference>
<keyword evidence="4 8" id="KW-0067">ATP-binding</keyword>
<evidence type="ECO:0000259" key="11">
    <source>
        <dbReference type="SMART" id="SM01016"/>
    </source>
</evidence>
<keyword evidence="6 8" id="KW-0030">Aminoacyl-tRNA synthetase</keyword>
<dbReference type="RefSeq" id="WP_089653350.1">
    <property type="nucleotide sequence ID" value="NZ_FNIZ01000015.1"/>
</dbReference>
<dbReference type="HAMAP" id="MF_00123">
    <property type="entry name" value="Arg_tRNA_synth"/>
    <property type="match status" value="1"/>
</dbReference>
<evidence type="ECO:0000313" key="13">
    <source>
        <dbReference type="Proteomes" id="UP000198860"/>
    </source>
</evidence>
<dbReference type="GO" id="GO:0004814">
    <property type="term" value="F:arginine-tRNA ligase activity"/>
    <property type="evidence" value="ECO:0007669"/>
    <property type="project" value="UniProtKB-UniRule"/>
</dbReference>
<dbReference type="SMART" id="SM01016">
    <property type="entry name" value="Arg_tRNA_synt_N"/>
    <property type="match status" value="1"/>
</dbReference>
<evidence type="ECO:0000313" key="12">
    <source>
        <dbReference type="EMBL" id="SDP28325.1"/>
    </source>
</evidence>
<dbReference type="EC" id="6.1.1.19" evidence="8"/>
<dbReference type="SUPFAM" id="SSF52374">
    <property type="entry name" value="Nucleotidylyl transferase"/>
    <property type="match status" value="1"/>
</dbReference>
<dbReference type="InterPro" id="IPR035684">
    <property type="entry name" value="ArgRS_core"/>
</dbReference>
<dbReference type="Gene3D" id="1.10.730.10">
    <property type="entry name" value="Isoleucyl-tRNA Synthetase, Domain 1"/>
    <property type="match status" value="1"/>
</dbReference>
<keyword evidence="3 8" id="KW-0547">Nucleotide-binding</keyword>
<dbReference type="Proteomes" id="UP000198860">
    <property type="component" value="Unassembled WGS sequence"/>
</dbReference>
<evidence type="ECO:0000256" key="4">
    <source>
        <dbReference type="ARBA" id="ARBA00022840"/>
    </source>
</evidence>
<reference evidence="13" key="1">
    <citation type="submission" date="2016-10" db="EMBL/GenBank/DDBJ databases">
        <authorList>
            <person name="Varghese N."/>
            <person name="Submissions S."/>
        </authorList>
    </citation>
    <scope>NUCLEOTIDE SEQUENCE [LARGE SCALE GENOMIC DNA]</scope>
    <source>
        <strain evidence="13">CGMCC 1.3703</strain>
    </source>
</reference>
<dbReference type="SUPFAM" id="SSF55190">
    <property type="entry name" value="Arginyl-tRNA synthetase (ArgRS), N-terminal 'additional' domain"/>
    <property type="match status" value="1"/>
</dbReference>
<evidence type="ECO:0000256" key="1">
    <source>
        <dbReference type="ARBA" id="ARBA00005594"/>
    </source>
</evidence>
<dbReference type="Pfam" id="PF00750">
    <property type="entry name" value="tRNA-synt_1d"/>
    <property type="match status" value="1"/>
</dbReference>
<evidence type="ECO:0000256" key="2">
    <source>
        <dbReference type="ARBA" id="ARBA00022598"/>
    </source>
</evidence>
<dbReference type="InterPro" id="IPR001278">
    <property type="entry name" value="Arg-tRNA-ligase"/>
</dbReference>
<dbReference type="PRINTS" id="PR01038">
    <property type="entry name" value="TRNASYNTHARG"/>
</dbReference>
<proteinExistence type="inferred from homology"/>
<keyword evidence="13" id="KW-1185">Reference proteome</keyword>
<protein>
    <recommendedName>
        <fullName evidence="8">Arginine--tRNA ligase</fullName>
        <ecNumber evidence="8">6.1.1.19</ecNumber>
    </recommendedName>
    <alternativeName>
        <fullName evidence="8">Arginyl-tRNA synthetase</fullName>
        <shortName evidence="8">ArgRS</shortName>
    </alternativeName>
</protein>
<dbReference type="OrthoDB" id="9805987at2"/>
<comment type="similarity">
    <text evidence="1 8 9">Belongs to the class-I aminoacyl-tRNA synthetase family.</text>
</comment>
<evidence type="ECO:0000256" key="9">
    <source>
        <dbReference type="RuleBase" id="RU363038"/>
    </source>
</evidence>
<dbReference type="InterPro" id="IPR009080">
    <property type="entry name" value="tRNAsynth_Ia_anticodon-bd"/>
</dbReference>
<dbReference type="PANTHER" id="PTHR11956:SF5">
    <property type="entry name" value="ARGININE--TRNA LIGASE, CYTOPLASMIC"/>
    <property type="match status" value="1"/>
</dbReference>
<dbReference type="InterPro" id="IPR008909">
    <property type="entry name" value="DALR_anticod-bd"/>
</dbReference>
<dbReference type="NCBIfam" id="TIGR00456">
    <property type="entry name" value="argS"/>
    <property type="match status" value="1"/>
</dbReference>
<dbReference type="FunFam" id="3.40.50.620:FF:000116">
    <property type="entry name" value="Arginine--tRNA ligase"/>
    <property type="match status" value="1"/>
</dbReference>
<dbReference type="PANTHER" id="PTHR11956">
    <property type="entry name" value="ARGINYL-TRNA SYNTHETASE"/>
    <property type="match status" value="1"/>
</dbReference>
<evidence type="ECO:0000256" key="5">
    <source>
        <dbReference type="ARBA" id="ARBA00022917"/>
    </source>
</evidence>
<dbReference type="InterPro" id="IPR005148">
    <property type="entry name" value="Arg-tRNA-synth_N"/>
</dbReference>
<dbReference type="Gene3D" id="3.30.1360.70">
    <property type="entry name" value="Arginyl tRNA synthetase N-terminal domain"/>
    <property type="match status" value="1"/>
</dbReference>
<comment type="catalytic activity">
    <reaction evidence="7 8">
        <text>tRNA(Arg) + L-arginine + ATP = L-arginyl-tRNA(Arg) + AMP + diphosphate</text>
        <dbReference type="Rhea" id="RHEA:20301"/>
        <dbReference type="Rhea" id="RHEA-COMP:9658"/>
        <dbReference type="Rhea" id="RHEA-COMP:9673"/>
        <dbReference type="ChEBI" id="CHEBI:30616"/>
        <dbReference type="ChEBI" id="CHEBI:32682"/>
        <dbReference type="ChEBI" id="CHEBI:33019"/>
        <dbReference type="ChEBI" id="CHEBI:78442"/>
        <dbReference type="ChEBI" id="CHEBI:78513"/>
        <dbReference type="ChEBI" id="CHEBI:456215"/>
        <dbReference type="EC" id="6.1.1.19"/>
    </reaction>
</comment>
<dbReference type="InterPro" id="IPR036695">
    <property type="entry name" value="Arg-tRNA-synth_N_sf"/>
</dbReference>
<comment type="subunit">
    <text evidence="8">Monomer.</text>
</comment>
<evidence type="ECO:0000259" key="10">
    <source>
        <dbReference type="SMART" id="SM00836"/>
    </source>
</evidence>
<dbReference type="CDD" id="cd00671">
    <property type="entry name" value="ArgRS_core"/>
    <property type="match status" value="1"/>
</dbReference>
<dbReference type="Pfam" id="PF05746">
    <property type="entry name" value="DALR_1"/>
    <property type="match status" value="1"/>
</dbReference>
<evidence type="ECO:0000256" key="6">
    <source>
        <dbReference type="ARBA" id="ARBA00023146"/>
    </source>
</evidence>
<feature type="short sequence motif" description="'HIGH' region" evidence="8">
    <location>
        <begin position="121"/>
        <end position="131"/>
    </location>
</feature>
<evidence type="ECO:0000256" key="7">
    <source>
        <dbReference type="ARBA" id="ARBA00049339"/>
    </source>
</evidence>
<accession>A0A1H0RFX9</accession>